<keyword evidence="1 3" id="KW-0805">Transcription regulation</keyword>
<sequence>MLSKLEQTRQKYAGQHSAIDAFLDARQTLLVEYMKLAGLSAQRSKARSLPCCDAITGFCDLLVDYVSAGHFEIYDHVMHAYENAKGEQLELAQSIYPKLRACTDFALRFNDKYADAQEDELLSLDEDLNRLGPVLEERFRQEDQLVKALQLLEQLTAPTQ</sequence>
<dbReference type="Proteomes" id="UP000774958">
    <property type="component" value="Unassembled WGS sequence"/>
</dbReference>
<evidence type="ECO:0000313" key="6">
    <source>
        <dbReference type="Proteomes" id="UP000058114"/>
    </source>
</evidence>
<dbReference type="PATRIC" id="fig|652.5.peg.801"/>
<reference evidence="4 6" key="2">
    <citation type="journal article" date="2016" name="Genome Announc.">
        <title>Complete Genome Sequence of the Highly Virulent Aeromonas schubertii Strain WL1483, Isolated from Diseased Snakehead Fish (Channa argus) in China.</title>
        <authorList>
            <person name="Liu L."/>
            <person name="Li N."/>
            <person name="Zhang D."/>
            <person name="Fu X."/>
            <person name="Shi C."/>
            <person name="Lin Q."/>
            <person name="Hao G."/>
        </authorList>
    </citation>
    <scope>NUCLEOTIDE SEQUENCE [LARGE SCALE GENOMIC DNA]</scope>
    <source>
        <strain evidence="4 6">WL1483</strain>
    </source>
</reference>
<keyword evidence="2 3" id="KW-0804">Transcription</keyword>
<name>A0A0S2SDU6_9GAMM</name>
<dbReference type="InterPro" id="IPR038309">
    <property type="entry name" value="Rsd/AlgQ_sf"/>
</dbReference>
<gene>
    <name evidence="5" type="primary">rsd</name>
    <name evidence="5" type="ORF">LA374_09660</name>
    <name evidence="4" type="ORF">WL1483_466</name>
</gene>
<evidence type="ECO:0000256" key="1">
    <source>
        <dbReference type="ARBA" id="ARBA00023015"/>
    </source>
</evidence>
<protein>
    <submittedName>
        <fullName evidence="4">Anti-RNA polymerase sigma 70 factor</fullName>
    </submittedName>
    <submittedName>
        <fullName evidence="5">Sigma D regulator</fullName>
    </submittedName>
</protein>
<dbReference type="GO" id="GO:0006355">
    <property type="term" value="P:regulation of DNA-templated transcription"/>
    <property type="evidence" value="ECO:0007669"/>
    <property type="project" value="InterPro"/>
</dbReference>
<accession>A0A0S2SDU6</accession>
<dbReference type="Proteomes" id="UP000058114">
    <property type="component" value="Chromosome"/>
</dbReference>
<proteinExistence type="inferred from homology"/>
<evidence type="ECO:0000256" key="2">
    <source>
        <dbReference type="ARBA" id="ARBA00023163"/>
    </source>
</evidence>
<keyword evidence="7" id="KW-1185">Reference proteome</keyword>
<dbReference type="NCBIfam" id="NF008723">
    <property type="entry name" value="PRK11718.1"/>
    <property type="match status" value="1"/>
</dbReference>
<evidence type="ECO:0000313" key="5">
    <source>
        <dbReference type="EMBL" id="MBZ6066468.1"/>
    </source>
</evidence>
<dbReference type="Pfam" id="PF04353">
    <property type="entry name" value="Rsd_AlgQ"/>
    <property type="match status" value="1"/>
</dbReference>
<reference evidence="5 7" key="3">
    <citation type="submission" date="2021-09" db="EMBL/GenBank/DDBJ databases">
        <title>Aeromonas schubertii isolated from Asian sea bass.</title>
        <authorList>
            <person name="Pinpimai K."/>
        </authorList>
    </citation>
    <scope>NUCLEOTIDE SEQUENCE [LARGE SCALE GENOMIC DNA]</scope>
    <source>
        <strain evidence="5 7">CHULA2021a</strain>
    </source>
</reference>
<dbReference type="AlphaFoldDB" id="A0A0S2SDU6"/>
<dbReference type="KEGG" id="asr:WL1483_466"/>
<dbReference type="EMBL" id="CP013067">
    <property type="protein sequence ID" value="ALP39885.1"/>
    <property type="molecule type" value="Genomic_DNA"/>
</dbReference>
<dbReference type="Gene3D" id="1.20.120.1370">
    <property type="entry name" value="Regulator of RNA polymerase sigma(70) subunit, domain 4"/>
    <property type="match status" value="1"/>
</dbReference>
<comment type="similarity">
    <text evidence="3">Belongs to the Rsd/AlgQ family.</text>
</comment>
<organism evidence="4 6">
    <name type="scientific">Aeromonas schubertii</name>
    <dbReference type="NCBI Taxonomy" id="652"/>
    <lineage>
        <taxon>Bacteria</taxon>
        <taxon>Pseudomonadati</taxon>
        <taxon>Pseudomonadota</taxon>
        <taxon>Gammaproteobacteria</taxon>
        <taxon>Aeromonadales</taxon>
        <taxon>Aeromonadaceae</taxon>
        <taxon>Aeromonas</taxon>
    </lineage>
</organism>
<evidence type="ECO:0000313" key="4">
    <source>
        <dbReference type="EMBL" id="ALP39885.1"/>
    </source>
</evidence>
<reference evidence="6" key="1">
    <citation type="submission" date="2015-10" db="EMBL/GenBank/DDBJ databases">
        <title>Complete Genome Sequence of Aeromonas schubertii strain WL1483.</title>
        <authorList>
            <person name="Liu L."/>
        </authorList>
    </citation>
    <scope>NUCLEOTIDE SEQUENCE [LARGE SCALE GENOMIC DNA]</scope>
    <source>
        <strain evidence="6">WL1483</strain>
    </source>
</reference>
<dbReference type="PIRSF" id="PIRSF016548">
    <property type="entry name" value="Rsd_AlgQ"/>
    <property type="match status" value="1"/>
</dbReference>
<evidence type="ECO:0000256" key="3">
    <source>
        <dbReference type="RuleBase" id="RU004409"/>
    </source>
</evidence>
<dbReference type="InterPro" id="IPR007448">
    <property type="entry name" value="Sigma70_reg_Rsd_AlgQ"/>
</dbReference>
<dbReference type="EMBL" id="JAIRBT010000010">
    <property type="protein sequence ID" value="MBZ6066468.1"/>
    <property type="molecule type" value="Genomic_DNA"/>
</dbReference>
<evidence type="ECO:0000313" key="7">
    <source>
        <dbReference type="Proteomes" id="UP000774958"/>
    </source>
</evidence>
<dbReference type="RefSeq" id="WP_060584271.1">
    <property type="nucleotide sequence ID" value="NZ_CP013067.1"/>
</dbReference>